<sequence>MKSLTITGAKGAFKNALKEFSTNDVKERVKYKLVVSEPNLETTITFFSVKKNGVLSSVDVLRINSIMSS</sequence>
<reference evidence="1" key="1">
    <citation type="submission" date="2018-04" db="EMBL/GenBank/DDBJ databases">
        <title>Draft Genome Sequences of Chryseobacterium lactis NCTC11390T isolated from milk, Chryseobacterium oncorhynchi 701B-08T from rainbow trout, and Chryseobacterium viscerum 687B-08T from diseased fish.</title>
        <authorList>
            <person name="Jeong J.-J."/>
            <person name="Lee Y.J."/>
            <person name="Pathiraja D."/>
            <person name="Park B."/>
            <person name="Choi I.-G."/>
            <person name="Kim K.D."/>
        </authorList>
    </citation>
    <scope>NUCLEOTIDE SEQUENCE [LARGE SCALE GENOMIC DNA]</scope>
    <source>
        <strain evidence="1">701B-08</strain>
    </source>
</reference>
<evidence type="ECO:0000313" key="2">
    <source>
        <dbReference type="Proteomes" id="UP000236182"/>
    </source>
</evidence>
<dbReference type="EMBL" id="PPEI02000005">
    <property type="protein sequence ID" value="PWN62293.1"/>
    <property type="molecule type" value="Genomic_DNA"/>
</dbReference>
<accession>A0A316WPH0</accession>
<dbReference type="RefSeq" id="WP_109623121.1">
    <property type="nucleotide sequence ID" value="NZ_PPEI02000005.1"/>
</dbReference>
<protein>
    <submittedName>
        <fullName evidence="1">Uncharacterized protein</fullName>
    </submittedName>
</protein>
<name>A0A316WPH0_9FLAO</name>
<comment type="caution">
    <text evidence="1">The sequence shown here is derived from an EMBL/GenBank/DDBJ whole genome shotgun (WGS) entry which is preliminary data.</text>
</comment>
<evidence type="ECO:0000313" key="1">
    <source>
        <dbReference type="EMBL" id="PWN62293.1"/>
    </source>
</evidence>
<keyword evidence="2" id="KW-1185">Reference proteome</keyword>
<dbReference type="Proteomes" id="UP000236182">
    <property type="component" value="Unassembled WGS sequence"/>
</dbReference>
<organism evidence="1 2">
    <name type="scientific">Chryseobacterium oncorhynchi</name>
    <dbReference type="NCBI Taxonomy" id="741074"/>
    <lineage>
        <taxon>Bacteria</taxon>
        <taxon>Pseudomonadati</taxon>
        <taxon>Bacteroidota</taxon>
        <taxon>Flavobacteriia</taxon>
        <taxon>Flavobacteriales</taxon>
        <taxon>Weeksellaceae</taxon>
        <taxon>Chryseobacterium group</taxon>
        <taxon>Chryseobacterium</taxon>
    </lineage>
</organism>
<gene>
    <name evidence="1" type="ORF">C1638_017525</name>
</gene>
<proteinExistence type="predicted"/>
<dbReference type="AlphaFoldDB" id="A0A316WPH0"/>